<dbReference type="EMBL" id="BLLF01000544">
    <property type="protein sequence ID" value="GFH12832.1"/>
    <property type="molecule type" value="Genomic_DNA"/>
</dbReference>
<comment type="caution">
    <text evidence="1">The sequence shown here is derived from an EMBL/GenBank/DDBJ whole genome shotgun (WGS) entry which is preliminary data.</text>
</comment>
<protein>
    <submittedName>
        <fullName evidence="1">Uncharacterized protein</fullName>
    </submittedName>
</protein>
<dbReference type="Proteomes" id="UP000485058">
    <property type="component" value="Unassembled WGS sequence"/>
</dbReference>
<organism evidence="1 2">
    <name type="scientific">Haematococcus lacustris</name>
    <name type="common">Green alga</name>
    <name type="synonym">Haematococcus pluvialis</name>
    <dbReference type="NCBI Taxonomy" id="44745"/>
    <lineage>
        <taxon>Eukaryota</taxon>
        <taxon>Viridiplantae</taxon>
        <taxon>Chlorophyta</taxon>
        <taxon>core chlorophytes</taxon>
        <taxon>Chlorophyceae</taxon>
        <taxon>CS clade</taxon>
        <taxon>Chlamydomonadales</taxon>
        <taxon>Haematococcaceae</taxon>
        <taxon>Haematococcus</taxon>
    </lineage>
</organism>
<keyword evidence="2" id="KW-1185">Reference proteome</keyword>
<reference evidence="1 2" key="1">
    <citation type="submission" date="2020-02" db="EMBL/GenBank/DDBJ databases">
        <title>Draft genome sequence of Haematococcus lacustris strain NIES-144.</title>
        <authorList>
            <person name="Morimoto D."/>
            <person name="Nakagawa S."/>
            <person name="Yoshida T."/>
            <person name="Sawayama S."/>
        </authorList>
    </citation>
    <scope>NUCLEOTIDE SEQUENCE [LARGE SCALE GENOMIC DNA]</scope>
    <source>
        <strain evidence="1 2">NIES-144</strain>
    </source>
</reference>
<name>A0A699ZBH6_HAELA</name>
<proteinExistence type="predicted"/>
<evidence type="ECO:0000313" key="2">
    <source>
        <dbReference type="Proteomes" id="UP000485058"/>
    </source>
</evidence>
<gene>
    <name evidence="1" type="ORF">HaLaN_08590</name>
</gene>
<accession>A0A699ZBH6</accession>
<evidence type="ECO:0000313" key="1">
    <source>
        <dbReference type="EMBL" id="GFH12832.1"/>
    </source>
</evidence>
<dbReference type="AlphaFoldDB" id="A0A699ZBH6"/>
<sequence>MCHGFPCAMDDHHSMNLSGNPNCLKRPPPVSTHIARWPRISGRAPSSKRRIHERVPGGAVLRGCKKTTGATPAPG</sequence>